<organism evidence="3 4">
    <name type="scientific">Tetraparma gracilis</name>
    <dbReference type="NCBI Taxonomy" id="2962635"/>
    <lineage>
        <taxon>Eukaryota</taxon>
        <taxon>Sar</taxon>
        <taxon>Stramenopiles</taxon>
        <taxon>Ochrophyta</taxon>
        <taxon>Bolidophyceae</taxon>
        <taxon>Parmales</taxon>
        <taxon>Triparmaceae</taxon>
        <taxon>Tetraparma</taxon>
    </lineage>
</organism>
<feature type="domain" description="NAD(P)-binding" evidence="2">
    <location>
        <begin position="11"/>
        <end position="213"/>
    </location>
</feature>
<evidence type="ECO:0000313" key="3">
    <source>
        <dbReference type="EMBL" id="GMI33593.1"/>
    </source>
</evidence>
<evidence type="ECO:0000313" key="4">
    <source>
        <dbReference type="Proteomes" id="UP001165060"/>
    </source>
</evidence>
<dbReference type="PANTHER" id="PTHR15020">
    <property type="entry name" value="FLAVIN REDUCTASE-RELATED"/>
    <property type="match status" value="1"/>
</dbReference>
<protein>
    <recommendedName>
        <fullName evidence="2">NAD(P)-binding domain-containing protein</fullName>
    </recommendedName>
</protein>
<dbReference type="Gene3D" id="3.40.50.720">
    <property type="entry name" value="NAD(P)-binding Rossmann-like Domain"/>
    <property type="match status" value="1"/>
</dbReference>
<gene>
    <name evidence="3" type="ORF">TeGR_g4473</name>
</gene>
<dbReference type="SUPFAM" id="SSF51735">
    <property type="entry name" value="NAD(P)-binding Rossmann-fold domains"/>
    <property type="match status" value="1"/>
</dbReference>
<dbReference type="PANTHER" id="PTHR15020:SF11">
    <property type="entry name" value="OS06G0360300 PROTEIN"/>
    <property type="match status" value="1"/>
</dbReference>
<evidence type="ECO:0000259" key="2">
    <source>
        <dbReference type="Pfam" id="PF13460"/>
    </source>
</evidence>
<comment type="caution">
    <text evidence="3">The sequence shown here is derived from an EMBL/GenBank/DDBJ whole genome shotgun (WGS) entry which is preliminary data.</text>
</comment>
<feature type="compositionally biased region" description="Basic and acidic residues" evidence="1">
    <location>
        <begin position="258"/>
        <end position="268"/>
    </location>
</feature>
<evidence type="ECO:0000256" key="1">
    <source>
        <dbReference type="SAM" id="MobiDB-lite"/>
    </source>
</evidence>
<dbReference type="EMBL" id="BRYB01000593">
    <property type="protein sequence ID" value="GMI33593.1"/>
    <property type="molecule type" value="Genomic_DNA"/>
</dbReference>
<dbReference type="InterPro" id="IPR016040">
    <property type="entry name" value="NAD(P)-bd_dom"/>
</dbReference>
<dbReference type="InterPro" id="IPR036291">
    <property type="entry name" value="NAD(P)-bd_dom_sf"/>
</dbReference>
<accession>A0ABQ6MUM0</accession>
<feature type="region of interest" description="Disordered" evidence="1">
    <location>
        <begin position="226"/>
        <end position="268"/>
    </location>
</feature>
<sequence>MPSNDKTYVLGAGGLTGYEIVDVLRRNEKDVVAVVRTPASHADKFSATTSVVAGDVTDASTLGFPDASAVVFACSGAGAYWTSARDVDYNGLVNVVNAAKAQSPPPHVVLVTSRLVNPVNGWHPVRMILNNIKRGLMDNKWASEQYLRASGLPYTIVRPGGLVGGGHGSDGVPNREPGADELVVAGAEGDMQGGRDVLRKDVAALIASVLEKPEAAAGKTIEVIGKTAGEPATGEPATGEPATGEPVTQSLASKIAKVPKDVKEDNKL</sequence>
<keyword evidence="4" id="KW-1185">Reference proteome</keyword>
<reference evidence="3 4" key="1">
    <citation type="journal article" date="2023" name="Commun. Biol.">
        <title>Genome analysis of Parmales, the sister group of diatoms, reveals the evolutionary specialization of diatoms from phago-mixotrophs to photoautotrophs.</title>
        <authorList>
            <person name="Ban H."/>
            <person name="Sato S."/>
            <person name="Yoshikawa S."/>
            <person name="Yamada K."/>
            <person name="Nakamura Y."/>
            <person name="Ichinomiya M."/>
            <person name="Sato N."/>
            <person name="Blanc-Mathieu R."/>
            <person name="Endo H."/>
            <person name="Kuwata A."/>
            <person name="Ogata H."/>
        </authorList>
    </citation>
    <scope>NUCLEOTIDE SEQUENCE [LARGE SCALE GENOMIC DNA]</scope>
</reference>
<dbReference type="Proteomes" id="UP001165060">
    <property type="component" value="Unassembled WGS sequence"/>
</dbReference>
<proteinExistence type="predicted"/>
<dbReference type="Pfam" id="PF13460">
    <property type="entry name" value="NAD_binding_10"/>
    <property type="match status" value="1"/>
</dbReference>
<name>A0ABQ6MUM0_9STRA</name>